<dbReference type="Proteomes" id="UP000009183">
    <property type="component" value="Chromosome 14"/>
</dbReference>
<evidence type="ECO:0000313" key="6">
    <source>
        <dbReference type="EMBL" id="CCB58125.1"/>
    </source>
</evidence>
<feature type="region of interest" description="Disordered" evidence="4">
    <location>
        <begin position="359"/>
        <end position="381"/>
    </location>
</feature>
<feature type="domain" description="DRBM" evidence="5">
    <location>
        <begin position="112"/>
        <end position="180"/>
    </location>
</feature>
<dbReference type="InParanoid" id="F6HTW4"/>
<sequence>MDNVRIEFSSLFLYFLRDQRWAAYGMYKNQLQELAQRSCFNLPSYSCIREGPDHAPRFKATVNFNGETFESPSFCSTLRQAEHAAAEVALNTLANRGPSKALAARVLDETGVYKNLLQETAHRAGLNLPVYTTIRSGPGHVPVFSCTVEIAGMSFTGEAAKTKKQAQKNAAMTAWSALRKLSQRGSPSSPSVESECNEEQEQVIIARVLASLRPSKSNNKQNDRQHGQQRSGSICRDSTPQTPISCSMQYQSTVDPSFFPEMAMYQMWQQEQLAQLQNRLLALPVPLAPQPSPHFFPFMQSMFRPDHCLYFPTEVQQPITMGPRFSIAASGSSFYLSNHLVPEPMRGRSMVTIQEIEEKTEERSEFSPSEVSVSPALGDNNTEAINQEPIQEDNKQNTEELGGKIATSVQLERNQPGQFGWTSRRSVDSRLGPIEFQLQRPHGFDSSQSNPRPYHPPGLSSYRSSRPPSTVAAPVMTRTGDPVSSVGLRPQNLANQMPAPPRMRTGIPPYSFRPRPERMDFGRGPPRAMAPAVQIRTVVPVCSAPPARKIPRPSSKEMTSINFYSHVVLVLDNIYL</sequence>
<evidence type="ECO:0000259" key="5">
    <source>
        <dbReference type="PROSITE" id="PS50137"/>
    </source>
</evidence>
<reference evidence="7" key="1">
    <citation type="journal article" date="2007" name="Nature">
        <title>The grapevine genome sequence suggests ancestral hexaploidization in major angiosperm phyla.</title>
        <authorList>
            <consortium name="The French-Italian Public Consortium for Grapevine Genome Characterization."/>
            <person name="Jaillon O."/>
            <person name="Aury J.-M."/>
            <person name="Noel B."/>
            <person name="Policriti A."/>
            <person name="Clepet C."/>
            <person name="Casagrande A."/>
            <person name="Choisne N."/>
            <person name="Aubourg S."/>
            <person name="Vitulo N."/>
            <person name="Jubin C."/>
            <person name="Vezzi A."/>
            <person name="Legeai F."/>
            <person name="Hugueney P."/>
            <person name="Dasilva C."/>
            <person name="Horner D."/>
            <person name="Mica E."/>
            <person name="Jublot D."/>
            <person name="Poulain J."/>
            <person name="Bruyere C."/>
            <person name="Billault A."/>
            <person name="Segurens B."/>
            <person name="Gouyvenoux M."/>
            <person name="Ugarte E."/>
            <person name="Cattonaro F."/>
            <person name="Anthouard V."/>
            <person name="Vico V."/>
            <person name="Del Fabbro C."/>
            <person name="Alaux M."/>
            <person name="Di Gaspero G."/>
            <person name="Dumas V."/>
            <person name="Felice N."/>
            <person name="Paillard S."/>
            <person name="Juman I."/>
            <person name="Moroldo M."/>
            <person name="Scalabrin S."/>
            <person name="Canaguier A."/>
            <person name="Le Clainche I."/>
            <person name="Malacrida G."/>
            <person name="Durand E."/>
            <person name="Pesole G."/>
            <person name="Laucou V."/>
            <person name="Chatelet P."/>
            <person name="Merdinoglu D."/>
            <person name="Delledonne M."/>
            <person name="Pezzotti M."/>
            <person name="Lecharny A."/>
            <person name="Scarpelli C."/>
            <person name="Artiguenave F."/>
            <person name="Pe M.E."/>
            <person name="Valle G."/>
            <person name="Morgante M."/>
            <person name="Caboche M."/>
            <person name="Adam-Blondon A.-F."/>
            <person name="Weissenbach J."/>
            <person name="Quetier F."/>
            <person name="Wincker P."/>
        </authorList>
    </citation>
    <scope>NUCLEOTIDE SEQUENCE [LARGE SCALE GENOMIC DNA]</scope>
    <source>
        <strain evidence="7">cv. Pinot noir / PN40024</strain>
    </source>
</reference>
<evidence type="ECO:0000256" key="2">
    <source>
        <dbReference type="ARBA" id="ARBA00022884"/>
    </source>
</evidence>
<organism evidence="6 7">
    <name type="scientific">Vitis vinifera</name>
    <name type="common">Grape</name>
    <dbReference type="NCBI Taxonomy" id="29760"/>
    <lineage>
        <taxon>Eukaryota</taxon>
        <taxon>Viridiplantae</taxon>
        <taxon>Streptophyta</taxon>
        <taxon>Embryophyta</taxon>
        <taxon>Tracheophyta</taxon>
        <taxon>Spermatophyta</taxon>
        <taxon>Magnoliopsida</taxon>
        <taxon>eudicotyledons</taxon>
        <taxon>Gunneridae</taxon>
        <taxon>Pentapetalae</taxon>
        <taxon>rosids</taxon>
        <taxon>Vitales</taxon>
        <taxon>Vitaceae</taxon>
        <taxon>Viteae</taxon>
        <taxon>Vitis</taxon>
    </lineage>
</organism>
<dbReference type="Gene3D" id="3.30.160.20">
    <property type="match status" value="2"/>
</dbReference>
<feature type="region of interest" description="Disordered" evidence="4">
    <location>
        <begin position="214"/>
        <end position="240"/>
    </location>
</feature>
<dbReference type="SMART" id="SM00358">
    <property type="entry name" value="DSRM"/>
    <property type="match status" value="2"/>
</dbReference>
<dbReference type="PROSITE" id="PS50137">
    <property type="entry name" value="DS_RBD"/>
    <property type="match status" value="2"/>
</dbReference>
<dbReference type="STRING" id="29760.F6HTW4"/>
<dbReference type="PaxDb" id="29760-VIT_14s0030g01280.t01"/>
<dbReference type="eggNOG" id="ENOG502QTBA">
    <property type="taxonomic scope" value="Eukaryota"/>
</dbReference>
<dbReference type="SUPFAM" id="SSF54768">
    <property type="entry name" value="dsRNA-binding domain-like"/>
    <property type="match status" value="2"/>
</dbReference>
<evidence type="ECO:0000256" key="4">
    <source>
        <dbReference type="SAM" id="MobiDB-lite"/>
    </source>
</evidence>
<keyword evidence="2 3" id="KW-0694">RNA-binding</keyword>
<dbReference type="PANTHER" id="PTHR46031:SF40">
    <property type="entry name" value="DRBM DOMAIN-CONTAINING PROTEIN"/>
    <property type="match status" value="1"/>
</dbReference>
<feature type="compositionally biased region" description="Low complexity" evidence="4">
    <location>
        <begin position="366"/>
        <end position="375"/>
    </location>
</feature>
<dbReference type="CDD" id="cd19908">
    <property type="entry name" value="DSRM_AtDRB-like_rpt2"/>
    <property type="match status" value="1"/>
</dbReference>
<gene>
    <name evidence="6" type="ordered locus">VIT_14s0030g01280</name>
</gene>
<keyword evidence="7" id="KW-1185">Reference proteome</keyword>
<dbReference type="AlphaFoldDB" id="F6HTW4"/>
<feature type="region of interest" description="Disordered" evidence="4">
    <location>
        <begin position="440"/>
        <end position="515"/>
    </location>
</feature>
<keyword evidence="1" id="KW-0677">Repeat</keyword>
<dbReference type="HOGENOM" id="CLU_017946_0_0_1"/>
<accession>F6HTW4</accession>
<dbReference type="InterPro" id="IPR044450">
    <property type="entry name" value="AtDRB-like_DSRM_1"/>
</dbReference>
<dbReference type="CDD" id="cd19907">
    <property type="entry name" value="DSRM_AtDRB-like_rpt1"/>
    <property type="match status" value="1"/>
</dbReference>
<dbReference type="Pfam" id="PF00035">
    <property type="entry name" value="dsrm"/>
    <property type="match status" value="2"/>
</dbReference>
<evidence type="ECO:0000256" key="1">
    <source>
        <dbReference type="ARBA" id="ARBA00022737"/>
    </source>
</evidence>
<evidence type="ECO:0000256" key="3">
    <source>
        <dbReference type="PROSITE-ProRule" id="PRU00266"/>
    </source>
</evidence>
<dbReference type="PANTHER" id="PTHR46031">
    <property type="match status" value="1"/>
</dbReference>
<dbReference type="EMBL" id="FN596249">
    <property type="protein sequence ID" value="CCB58125.1"/>
    <property type="molecule type" value="Genomic_DNA"/>
</dbReference>
<dbReference type="GO" id="GO:0003725">
    <property type="term" value="F:double-stranded RNA binding"/>
    <property type="evidence" value="ECO:0007669"/>
    <property type="project" value="InterPro"/>
</dbReference>
<protein>
    <recommendedName>
        <fullName evidence="5">DRBM domain-containing protein</fullName>
    </recommendedName>
</protein>
<name>F6HTW4_VITVI</name>
<feature type="domain" description="DRBM" evidence="5">
    <location>
        <begin position="26"/>
        <end position="95"/>
    </location>
</feature>
<dbReference type="InterPro" id="IPR014720">
    <property type="entry name" value="dsRBD_dom"/>
</dbReference>
<dbReference type="FunFam" id="3.30.160.20:FF:000036">
    <property type="entry name" value="Double-stranded RNA-binding protein 2"/>
    <property type="match status" value="2"/>
</dbReference>
<feature type="compositionally biased region" description="Polar residues" evidence="4">
    <location>
        <begin position="228"/>
        <end position="240"/>
    </location>
</feature>
<evidence type="ECO:0000313" key="7">
    <source>
        <dbReference type="Proteomes" id="UP000009183"/>
    </source>
</evidence>
<dbReference type="InterPro" id="IPR044451">
    <property type="entry name" value="AtDRB-like_DSRM_2"/>
</dbReference>
<proteinExistence type="predicted"/>